<keyword evidence="3" id="KW-0479">Metal-binding</keyword>
<accession>A0A7G8BCU8</accession>
<evidence type="ECO:0000313" key="10">
    <source>
        <dbReference type="Proteomes" id="UP000515312"/>
    </source>
</evidence>
<name>A0A7G8BCU8_9BACT</name>
<keyword evidence="5 9" id="KW-0378">Hydrolase</keyword>
<dbReference type="Pfam" id="PF07519">
    <property type="entry name" value="Tannase"/>
    <property type="match status" value="1"/>
</dbReference>
<evidence type="ECO:0000256" key="1">
    <source>
        <dbReference type="ARBA" id="ARBA00006249"/>
    </source>
</evidence>
<reference evidence="9 10" key="1">
    <citation type="submission" date="2020-08" db="EMBL/GenBank/DDBJ databases">
        <title>Edaphobacter telluris sp. nov. and Acidobacterium dinghuensis sp. nov., two acidobacteria isolated from forest soil.</title>
        <authorList>
            <person name="Fu J."/>
            <person name="Qiu L."/>
        </authorList>
    </citation>
    <scope>NUCLEOTIDE SEQUENCE [LARGE SCALE GENOMIC DNA]</scope>
    <source>
        <strain evidence="9">4Y35</strain>
    </source>
</reference>
<keyword evidence="10" id="KW-1185">Reference proteome</keyword>
<dbReference type="KEGG" id="adin:H7849_14450"/>
<comment type="similarity">
    <text evidence="1">Belongs to the tannase family.</text>
</comment>
<evidence type="ECO:0000256" key="4">
    <source>
        <dbReference type="ARBA" id="ARBA00022729"/>
    </source>
</evidence>
<evidence type="ECO:0000256" key="6">
    <source>
        <dbReference type="ARBA" id="ARBA00022837"/>
    </source>
</evidence>
<protein>
    <submittedName>
        <fullName evidence="9">Tannase/feruloyl esterase family alpha/beta hydrolase</fullName>
    </submittedName>
</protein>
<evidence type="ECO:0000256" key="3">
    <source>
        <dbReference type="ARBA" id="ARBA00022723"/>
    </source>
</evidence>
<keyword evidence="7" id="KW-1015">Disulfide bond</keyword>
<dbReference type="GO" id="GO:0046872">
    <property type="term" value="F:metal ion binding"/>
    <property type="evidence" value="ECO:0007669"/>
    <property type="project" value="UniProtKB-KW"/>
</dbReference>
<evidence type="ECO:0000256" key="8">
    <source>
        <dbReference type="SAM" id="SignalP"/>
    </source>
</evidence>
<proteinExistence type="inferred from homology"/>
<dbReference type="InterPro" id="IPR029058">
    <property type="entry name" value="AB_hydrolase_fold"/>
</dbReference>
<dbReference type="InterPro" id="IPR011118">
    <property type="entry name" value="Tannase/feruloyl_esterase"/>
</dbReference>
<evidence type="ECO:0000256" key="2">
    <source>
        <dbReference type="ARBA" id="ARBA00022487"/>
    </source>
</evidence>
<dbReference type="SUPFAM" id="SSF53474">
    <property type="entry name" value="alpha/beta-Hydrolases"/>
    <property type="match status" value="1"/>
</dbReference>
<keyword evidence="4 8" id="KW-0732">Signal</keyword>
<sequence length="539" mass="57391">MRTRAFLLLLSALLAFRAAAFADDAASAQRCAELKRLAIPEANIVSAEIVAAGVFTPPDLKTGQRVPHVYKTAPSFCRVVATLKPTADSDIKVEVWMPASGWNGKFRGQGNGGFAGYIAYAGLAASVSQGYAAASTDTGHSTPGAEWALGHPEKVVDYGYRAVHEMTVDAKGIVKAFYDDDVKRSYFASCSNGGRQALMEAQRFPEDYDGIIAGAPANAWVPMLTNGLNLLQATDQAGYIPAAKIPAIGKAVLATCDAKDGVMDGVLNDPRECHFDPSTLLCKGANSDSCLTAPQVDSLKKIYVGLHDAAGKQIFPGVLPGAEEGRGGWGTWITGSEEGKSAGAFYVTGYFTNMVYGKSDWDFKTAKIDDSLKLAYEKTGDSLDAMNPDLKPFLARGKLILYHGWNDPGISPLNSVNYYTNVVGAVGARTAEQSMRLYMVPGMQHCGGGPGATSFGQDEAAPRSDASHDIFTALVQWVENGNAPSQIVATKFNESDPANDSPRQIEMTRPLCTYPQVAKYNGSGAKNLAQSFVCVADDR</sequence>
<gene>
    <name evidence="9" type="ORF">H7849_14450</name>
</gene>
<dbReference type="GO" id="GO:0052689">
    <property type="term" value="F:carboxylic ester hydrolase activity"/>
    <property type="evidence" value="ECO:0007669"/>
    <property type="project" value="UniProtKB-KW"/>
</dbReference>
<feature type="chain" id="PRO_5028815155" evidence="8">
    <location>
        <begin position="23"/>
        <end position="539"/>
    </location>
</feature>
<dbReference type="Proteomes" id="UP000515312">
    <property type="component" value="Chromosome"/>
</dbReference>
<evidence type="ECO:0000256" key="7">
    <source>
        <dbReference type="ARBA" id="ARBA00023157"/>
    </source>
</evidence>
<evidence type="ECO:0000256" key="5">
    <source>
        <dbReference type="ARBA" id="ARBA00022801"/>
    </source>
</evidence>
<dbReference type="Gene3D" id="3.40.50.1820">
    <property type="entry name" value="alpha/beta hydrolase"/>
    <property type="match status" value="1"/>
</dbReference>
<dbReference type="AlphaFoldDB" id="A0A7G8BCU8"/>
<keyword evidence="6" id="KW-0106">Calcium</keyword>
<dbReference type="EMBL" id="CP060394">
    <property type="protein sequence ID" value="QNI30368.1"/>
    <property type="molecule type" value="Genomic_DNA"/>
</dbReference>
<dbReference type="PANTHER" id="PTHR33938">
    <property type="entry name" value="FERULOYL ESTERASE B-RELATED"/>
    <property type="match status" value="1"/>
</dbReference>
<organism evidence="9 10">
    <name type="scientific">Alloacidobacterium dinghuense</name>
    <dbReference type="NCBI Taxonomy" id="2763107"/>
    <lineage>
        <taxon>Bacteria</taxon>
        <taxon>Pseudomonadati</taxon>
        <taxon>Acidobacteriota</taxon>
        <taxon>Terriglobia</taxon>
        <taxon>Terriglobales</taxon>
        <taxon>Acidobacteriaceae</taxon>
        <taxon>Alloacidobacterium</taxon>
    </lineage>
</organism>
<feature type="signal peptide" evidence="8">
    <location>
        <begin position="1"/>
        <end position="22"/>
    </location>
</feature>
<evidence type="ECO:0000313" key="9">
    <source>
        <dbReference type="EMBL" id="QNI30368.1"/>
    </source>
</evidence>
<dbReference type="PANTHER" id="PTHR33938:SF15">
    <property type="entry name" value="FERULOYL ESTERASE B-RELATED"/>
    <property type="match status" value="1"/>
</dbReference>
<keyword evidence="2" id="KW-0719">Serine esterase</keyword>
<dbReference type="RefSeq" id="WP_186740223.1">
    <property type="nucleotide sequence ID" value="NZ_CP060394.1"/>
</dbReference>